<accession>A0A0P1LXC6</accession>
<dbReference type="AlphaFoldDB" id="A0A0N7MR18"/>
<protein>
    <recommendedName>
        <fullName evidence="7 17">Phosphoenolpyruvate-protein phosphotransferase</fullName>
        <ecNumber evidence="6 17">2.7.3.9</ecNumber>
    </recommendedName>
    <alternativeName>
        <fullName evidence="16 17">Phosphotransferase system, enzyme I</fullName>
    </alternativeName>
</protein>
<accession>A0A0P1M8N5</accession>
<dbReference type="InterPro" id="IPR006318">
    <property type="entry name" value="PTS_EI-like"/>
</dbReference>
<dbReference type="Proteomes" id="UP000182011">
    <property type="component" value="Unassembled WGS sequence"/>
</dbReference>
<evidence type="ECO:0000256" key="8">
    <source>
        <dbReference type="ARBA" id="ARBA00022448"/>
    </source>
</evidence>
<keyword evidence="27" id="KW-1185">Reference proteome</keyword>
<evidence type="ECO:0000259" key="22">
    <source>
        <dbReference type="Pfam" id="PF02896"/>
    </source>
</evidence>
<dbReference type="InterPro" id="IPR008279">
    <property type="entry name" value="PEP-util_enz_mobile_dom"/>
</dbReference>
<dbReference type="InterPro" id="IPR000121">
    <property type="entry name" value="PEP_util_C"/>
</dbReference>
<evidence type="ECO:0000256" key="20">
    <source>
        <dbReference type="PIRSR" id="PIRSR000732-3"/>
    </source>
</evidence>
<dbReference type="RefSeq" id="WP_159421006.1">
    <property type="nucleotide sequence ID" value="NZ_CZVI01000005.1"/>
</dbReference>
<evidence type="ECO:0000256" key="16">
    <source>
        <dbReference type="ARBA" id="ARBA00033235"/>
    </source>
</evidence>
<accession>A0A0N7MR18</accession>
<name>A0A0N7MR18_9BACT</name>
<feature type="binding site" evidence="19">
    <location>
        <begin position="453"/>
        <end position="454"/>
    </location>
    <ligand>
        <name>phosphoenolpyruvate</name>
        <dbReference type="ChEBI" id="CHEBI:58702"/>
    </ligand>
</feature>
<evidence type="ECO:0000259" key="21">
    <source>
        <dbReference type="Pfam" id="PF00391"/>
    </source>
</evidence>
<dbReference type="GO" id="GO:0046872">
    <property type="term" value="F:metal ion binding"/>
    <property type="evidence" value="ECO:0007669"/>
    <property type="project" value="UniProtKB-KW"/>
</dbReference>
<dbReference type="InterPro" id="IPR018274">
    <property type="entry name" value="PEP_util_AS"/>
</dbReference>
<evidence type="ECO:0000256" key="1">
    <source>
        <dbReference type="ARBA" id="ARBA00000683"/>
    </source>
</evidence>
<evidence type="ECO:0000256" key="19">
    <source>
        <dbReference type="PIRSR" id="PIRSR000732-2"/>
    </source>
</evidence>
<dbReference type="GO" id="GO:0008965">
    <property type="term" value="F:phosphoenolpyruvate-protein phosphotransferase activity"/>
    <property type="evidence" value="ECO:0007669"/>
    <property type="project" value="UniProtKB-EC"/>
</dbReference>
<dbReference type="EMBL" id="FAOP01000003">
    <property type="protein sequence ID" value="CUU02230.1"/>
    <property type="molecule type" value="Genomic_DNA"/>
</dbReference>
<dbReference type="Pfam" id="PF00391">
    <property type="entry name" value="PEP-utilizers"/>
    <property type="match status" value="1"/>
</dbReference>
<dbReference type="Pfam" id="PF05524">
    <property type="entry name" value="PEP-utilisers_N"/>
    <property type="match status" value="1"/>
</dbReference>
<comment type="catalytic activity">
    <reaction evidence="1 17">
        <text>L-histidyl-[protein] + phosphoenolpyruvate = N(pros)-phospho-L-histidyl-[protein] + pyruvate</text>
        <dbReference type="Rhea" id="RHEA:23880"/>
        <dbReference type="Rhea" id="RHEA-COMP:9745"/>
        <dbReference type="Rhea" id="RHEA-COMP:9746"/>
        <dbReference type="ChEBI" id="CHEBI:15361"/>
        <dbReference type="ChEBI" id="CHEBI:29979"/>
        <dbReference type="ChEBI" id="CHEBI:58702"/>
        <dbReference type="ChEBI" id="CHEBI:64837"/>
        <dbReference type="EC" id="2.7.3.9"/>
    </reaction>
</comment>
<keyword evidence="12 17" id="KW-0598">Phosphotransferase system</keyword>
<accession>A0A0P1LM01</accession>
<evidence type="ECO:0000313" key="26">
    <source>
        <dbReference type="Proteomes" id="UP000182011"/>
    </source>
</evidence>
<dbReference type="Gene3D" id="1.10.274.10">
    <property type="entry name" value="PtsI, HPr-binding domain"/>
    <property type="match status" value="1"/>
</dbReference>
<keyword evidence="13 17" id="KW-0479">Metal-binding</keyword>
<feature type="active site" description="Proton donor" evidence="18">
    <location>
        <position position="501"/>
    </location>
</feature>
<keyword evidence="11 17" id="KW-0808">Transferase</keyword>
<dbReference type="Gene3D" id="3.20.20.60">
    <property type="entry name" value="Phosphoenolpyruvate-binding domains"/>
    <property type="match status" value="1"/>
</dbReference>
<comment type="similarity">
    <text evidence="5 17">Belongs to the PEP-utilizing enzyme family.</text>
</comment>
<evidence type="ECO:0000256" key="9">
    <source>
        <dbReference type="ARBA" id="ARBA00022490"/>
    </source>
</evidence>
<dbReference type="Proteomes" id="UP000182200">
    <property type="component" value="Unassembled WGS sequence"/>
</dbReference>
<dbReference type="PRINTS" id="PR01736">
    <property type="entry name" value="PHPHTRNFRASE"/>
</dbReference>
<evidence type="ECO:0000313" key="27">
    <source>
        <dbReference type="Proteomes" id="UP000182200"/>
    </source>
</evidence>
<dbReference type="SUPFAM" id="SSF51621">
    <property type="entry name" value="Phosphoenolpyruvate/pyruvate domain"/>
    <property type="match status" value="1"/>
</dbReference>
<keyword evidence="9 17" id="KW-0963">Cytoplasm</keyword>
<reference evidence="24 27" key="1">
    <citation type="submission" date="2015-11" db="EMBL/GenBank/DDBJ databases">
        <authorList>
            <person name="Varghese N."/>
        </authorList>
    </citation>
    <scope>NUCLEOTIDE SEQUENCE [LARGE SCALE GENOMIC DNA]</scope>
    <source>
        <strain evidence="24 27">JGI-8</strain>
    </source>
</reference>
<dbReference type="GO" id="GO:0009401">
    <property type="term" value="P:phosphoenolpyruvate-dependent sugar phosphotransferase system"/>
    <property type="evidence" value="ECO:0007669"/>
    <property type="project" value="UniProtKB-KW"/>
</dbReference>
<dbReference type="InterPro" id="IPR023151">
    <property type="entry name" value="PEP_util_CS"/>
</dbReference>
<evidence type="ECO:0000256" key="4">
    <source>
        <dbReference type="ARBA" id="ARBA00004496"/>
    </source>
</evidence>
<dbReference type="NCBIfam" id="TIGR01417">
    <property type="entry name" value="PTS_I_fam"/>
    <property type="match status" value="1"/>
</dbReference>
<dbReference type="PROSITE" id="PS00370">
    <property type="entry name" value="PEP_ENZYMES_PHOS_SITE"/>
    <property type="match status" value="1"/>
</dbReference>
<dbReference type="Gene3D" id="3.50.30.10">
    <property type="entry name" value="Phosphohistidine domain"/>
    <property type="match status" value="1"/>
</dbReference>
<feature type="domain" description="PEP-utilising enzyme C-terminal" evidence="22">
    <location>
        <begin position="254"/>
        <end position="540"/>
    </location>
</feature>
<evidence type="ECO:0000256" key="3">
    <source>
        <dbReference type="ARBA" id="ARBA00002728"/>
    </source>
</evidence>
<feature type="active site" description="Tele-phosphohistidine intermediate" evidence="18">
    <location>
        <position position="191"/>
    </location>
</feature>
<comment type="cofactor">
    <cofactor evidence="2 17 20">
        <name>Mg(2+)</name>
        <dbReference type="ChEBI" id="CHEBI:18420"/>
    </cofactor>
</comment>
<keyword evidence="15 17" id="KW-0460">Magnesium</keyword>
<keyword evidence="10 17" id="KW-0762">Sugar transport</keyword>
<reference evidence="25 26" key="2">
    <citation type="submission" date="2015-11" db="EMBL/GenBank/DDBJ databases">
        <authorList>
            <person name="Zhang Y."/>
            <person name="Guo Z."/>
        </authorList>
    </citation>
    <scope>NUCLEOTIDE SEQUENCE [LARGE SCALE GENOMIC DNA]</scope>
    <source>
        <strain evidence="25">JGI-4</strain>
    </source>
</reference>
<feature type="binding site" evidence="19">
    <location>
        <position position="333"/>
    </location>
    <ligand>
        <name>phosphoenolpyruvate</name>
        <dbReference type="ChEBI" id="CHEBI:58702"/>
    </ligand>
</feature>
<dbReference type="InterPro" id="IPR040442">
    <property type="entry name" value="Pyrv_kinase-like_dom_sf"/>
</dbReference>
<dbReference type="PANTHER" id="PTHR46244">
    <property type="entry name" value="PHOSPHOENOLPYRUVATE-PROTEIN PHOSPHOTRANSFERASE"/>
    <property type="match status" value="1"/>
</dbReference>
<dbReference type="SUPFAM" id="SSF52009">
    <property type="entry name" value="Phosphohistidine domain"/>
    <property type="match status" value="1"/>
</dbReference>
<dbReference type="PROSITE" id="PS00742">
    <property type="entry name" value="PEP_ENZYMES_2"/>
    <property type="match status" value="1"/>
</dbReference>
<dbReference type="STRING" id="1633631.GCA_001442925_00452"/>
<dbReference type="InterPro" id="IPR008731">
    <property type="entry name" value="PTS_EIN"/>
</dbReference>
<dbReference type="InterPro" id="IPR036618">
    <property type="entry name" value="PtsI_HPr-bd_sf"/>
</dbReference>
<feature type="binding site" evidence="19">
    <location>
        <position position="298"/>
    </location>
    <ligand>
        <name>phosphoenolpyruvate</name>
        <dbReference type="ChEBI" id="CHEBI:58702"/>
    </ligand>
</feature>
<evidence type="ECO:0000256" key="12">
    <source>
        <dbReference type="ARBA" id="ARBA00022683"/>
    </source>
</evidence>
<evidence type="ECO:0000256" key="14">
    <source>
        <dbReference type="ARBA" id="ARBA00022777"/>
    </source>
</evidence>
<feature type="binding site" evidence="20">
    <location>
        <position position="454"/>
    </location>
    <ligand>
        <name>Mg(2+)</name>
        <dbReference type="ChEBI" id="CHEBI:18420"/>
    </ligand>
</feature>
<dbReference type="EMBL" id="CZVI01000005">
    <property type="protein sequence ID" value="CUS81940.1"/>
    <property type="molecule type" value="Genomic_DNA"/>
</dbReference>
<gene>
    <name evidence="25" type="ORF">JGI4_00451</name>
    <name evidence="24" type="ORF">JGI8_00547</name>
</gene>
<dbReference type="EC" id="2.7.3.9" evidence="6 17"/>
<dbReference type="InterPro" id="IPR036637">
    <property type="entry name" value="Phosphohistidine_dom_sf"/>
</dbReference>
<organism evidence="25 26">
    <name type="scientific">Candidatus Kryptonium thompsonii</name>
    <dbReference type="NCBI Taxonomy" id="1633631"/>
    <lineage>
        <taxon>Bacteria</taxon>
        <taxon>Pseudomonadati</taxon>
        <taxon>Candidatus Kryptoniota</taxon>
        <taxon>Candidatus Kryptonium</taxon>
    </lineage>
</organism>
<keyword evidence="14 17" id="KW-0418">Kinase</keyword>
<comment type="subcellular location">
    <subcellularLocation>
        <location evidence="4 17">Cytoplasm</location>
    </subcellularLocation>
</comment>
<keyword evidence="8 17" id="KW-0813">Transport</keyword>
<dbReference type="PIRSF" id="PIRSF000732">
    <property type="entry name" value="PTS_enzyme_I"/>
    <property type="match status" value="1"/>
</dbReference>
<feature type="binding site" evidence="19">
    <location>
        <position position="464"/>
    </location>
    <ligand>
        <name>phosphoenolpyruvate</name>
        <dbReference type="ChEBI" id="CHEBI:58702"/>
    </ligand>
</feature>
<evidence type="ECO:0000256" key="6">
    <source>
        <dbReference type="ARBA" id="ARBA00012232"/>
    </source>
</evidence>
<proteinExistence type="inferred from homology"/>
<dbReference type="GO" id="GO:0005737">
    <property type="term" value="C:cytoplasm"/>
    <property type="evidence" value="ECO:0007669"/>
    <property type="project" value="UniProtKB-SubCell"/>
</dbReference>
<dbReference type="GO" id="GO:0016301">
    <property type="term" value="F:kinase activity"/>
    <property type="evidence" value="ECO:0007669"/>
    <property type="project" value="UniProtKB-KW"/>
</dbReference>
<evidence type="ECO:0000256" key="15">
    <source>
        <dbReference type="ARBA" id="ARBA00022842"/>
    </source>
</evidence>
<dbReference type="InterPro" id="IPR050499">
    <property type="entry name" value="PEP-utilizing_PTS_enzyme"/>
</dbReference>
<evidence type="ECO:0000313" key="24">
    <source>
        <dbReference type="EMBL" id="CUS81940.1"/>
    </source>
</evidence>
<accession>A0A0P1LP92</accession>
<evidence type="ECO:0000313" key="25">
    <source>
        <dbReference type="EMBL" id="CUU02230.1"/>
    </source>
</evidence>
<feature type="domain" description="PEP-utilising enzyme mobile" evidence="21">
    <location>
        <begin position="156"/>
        <end position="227"/>
    </location>
</feature>
<evidence type="ECO:0000256" key="17">
    <source>
        <dbReference type="PIRNR" id="PIRNR000732"/>
    </source>
</evidence>
<dbReference type="InterPro" id="IPR024692">
    <property type="entry name" value="PTS_EI"/>
</dbReference>
<evidence type="ECO:0000256" key="5">
    <source>
        <dbReference type="ARBA" id="ARBA00007837"/>
    </source>
</evidence>
<dbReference type="InterPro" id="IPR015813">
    <property type="entry name" value="Pyrv/PenolPyrv_kinase-like_dom"/>
</dbReference>
<comment type="function">
    <text evidence="3 17">General (non sugar-specific) component of the phosphoenolpyruvate-dependent sugar phosphotransferase system (sugar PTS). This major carbohydrate active-transport system catalyzes the phosphorylation of incoming sugar substrates concomitantly with their translocation across the cell membrane. Enzyme I transfers the phosphoryl group from phosphoenolpyruvate (PEP) to the phosphoryl carrier protein (HPr).</text>
</comment>
<dbReference type="Pfam" id="PF02896">
    <property type="entry name" value="PEP-utilizers_C"/>
    <property type="match status" value="1"/>
</dbReference>
<accession>A0A0P1NZE5</accession>
<dbReference type="SUPFAM" id="SSF47831">
    <property type="entry name" value="Enzyme I of the PEP:sugar phosphotransferase system HPr-binding (sub)domain"/>
    <property type="match status" value="1"/>
</dbReference>
<evidence type="ECO:0000256" key="18">
    <source>
        <dbReference type="PIRSR" id="PIRSR000732-1"/>
    </source>
</evidence>
<accession>A0A0S4MW54</accession>
<feature type="binding site" evidence="20">
    <location>
        <position position="430"/>
    </location>
    <ligand>
        <name>Mg(2+)</name>
        <dbReference type="ChEBI" id="CHEBI:18420"/>
    </ligand>
</feature>
<sequence>MEVKIIEGIPASPGIAIGIALKYEKLKPKVTKKEIKEHEVDAEIDRFLRAIEKSKSELHKIFTLAVEKLGSEGAQIFEAQLLMLDDKMIIDRIIERIKVEKVNAEFVVNDEVEKYIKFMQSSGDDYLKERAHDLEDLKNRVIRNIQQEKWLSRFDTSRIVVAENLTPADALLFSRNQVLGYATDLGGITSHTAILARALKIPAVVGLREATKFIKTGDTVILDGYKGIIIINPNQSLIDEYQEKLTRISEFEKKLEQLRFLPAETIDGKKFTLLANIELPDEVDEAIQKGAEGIGLFRTEYIISNGVIPDEDEQFEEYIKIAEKIYPGKVVIRTFDIGGDKIFRDYRREDNPFLGWRGIRVGLDKPDILLSQLRAILRASVKGNVMVMFPMVASLEEVREVKKMLELAKSQLRERGVKFDENIKLGIMIEVPSAALMAKEIAKEVDFFSIGTNDLIQYTLAVDRGNETVAKIYQEFHPAVLRLIQFVVESAHRARIPVSMCGEMASDPYATILLVGFGLDEFSVAPDSIPRIKQVIRSIKYRDARRISKRALVFKTQGEIKAFISKELKGIIPEFDF</sequence>
<evidence type="ECO:0000256" key="7">
    <source>
        <dbReference type="ARBA" id="ARBA00016544"/>
    </source>
</evidence>
<evidence type="ECO:0000256" key="13">
    <source>
        <dbReference type="ARBA" id="ARBA00022723"/>
    </source>
</evidence>
<evidence type="ECO:0000259" key="23">
    <source>
        <dbReference type="Pfam" id="PF05524"/>
    </source>
</evidence>
<evidence type="ECO:0000256" key="11">
    <source>
        <dbReference type="ARBA" id="ARBA00022679"/>
    </source>
</evidence>
<dbReference type="PANTHER" id="PTHR46244:SF3">
    <property type="entry name" value="PHOSPHOENOLPYRUVATE-PROTEIN PHOSPHOTRANSFERASE"/>
    <property type="match status" value="1"/>
</dbReference>
<evidence type="ECO:0000256" key="2">
    <source>
        <dbReference type="ARBA" id="ARBA00001946"/>
    </source>
</evidence>
<evidence type="ECO:0000256" key="10">
    <source>
        <dbReference type="ARBA" id="ARBA00022597"/>
    </source>
</evidence>
<accession>A0A0P1LJI4</accession>
<feature type="domain" description="Phosphotransferase system enzyme I N-terminal" evidence="23">
    <location>
        <begin position="7"/>
        <end position="130"/>
    </location>
</feature>